<evidence type="ECO:0000313" key="5">
    <source>
        <dbReference type="Proteomes" id="UP001523369"/>
    </source>
</evidence>
<dbReference type="Pfam" id="PF03098">
    <property type="entry name" value="An_peroxidase"/>
    <property type="match status" value="1"/>
</dbReference>
<evidence type="ECO:0000256" key="2">
    <source>
        <dbReference type="ARBA" id="ARBA00022525"/>
    </source>
</evidence>
<evidence type="ECO:0000313" key="4">
    <source>
        <dbReference type="EMBL" id="MCO8275526.1"/>
    </source>
</evidence>
<protein>
    <submittedName>
        <fullName evidence="4">Heme peroxidase family protein</fullName>
    </submittedName>
</protein>
<dbReference type="PANTHER" id="PTHR11475">
    <property type="entry name" value="OXIDASE/PEROXIDASE"/>
    <property type="match status" value="1"/>
</dbReference>
<dbReference type="GO" id="GO:0004601">
    <property type="term" value="F:peroxidase activity"/>
    <property type="evidence" value="ECO:0007669"/>
    <property type="project" value="UniProtKB-KW"/>
</dbReference>
<dbReference type="InterPro" id="IPR037120">
    <property type="entry name" value="Haem_peroxidase_sf_animal"/>
</dbReference>
<dbReference type="EMBL" id="JAMYJR010000038">
    <property type="protein sequence ID" value="MCO8275526.1"/>
    <property type="molecule type" value="Genomic_DNA"/>
</dbReference>
<sequence>MRHTRTSYYIAGEGTVDDSLRGGRGTKEPLRAFRFSRMGPKGRPLDRAVLEKVARAMTAPVAAKPDRARPDAPAVAAGYTYLSQFVGHDLTMDRTGGRLDEQVSLRDLIQGRSPALDLDSVYGRGPQDADDDQLYAPDRVRFKVGLTAAIAGDGTDVNLNGYDLPRVTHGGTKAERQAPLIADPRNDQNLLLAQTHLAFLHFHNRVADQLAEDGLTGPALFRAARETVVRHYQWMVRTDVLPRIVQPSILHDVFTHGRRFFEVGETDTPTLPIEFAVAAYRFGHSMVRRTYDWNRIFDGERGTLPLMFVFTGLSGNFDPTAADVNDQESGPFERLPTNWAVDWRRQYDFAGENGRPDLAAPDGINVARPVSTVLVDPLETLPEGAFGGAGTAPGRVELNQAFRDLARAATMNLASGQQMAELLGVRRLSPEQILTGGHGAVLDELTSAERTEFARNTPLWFYLLREAELAGGRLDGVGGRIVAEVFHRVLEASRTSIVRDRFWHPTLGPSRDTFRMTDLLLFAFHGRADRLAPLGDNPPL</sequence>
<keyword evidence="5" id="KW-1185">Reference proteome</keyword>
<name>A0ABT1DZS0_9ACTN</name>
<dbReference type="Proteomes" id="UP001523369">
    <property type="component" value="Unassembled WGS sequence"/>
</dbReference>
<dbReference type="SUPFAM" id="SSF48113">
    <property type="entry name" value="Heme-dependent peroxidases"/>
    <property type="match status" value="1"/>
</dbReference>
<dbReference type="CDD" id="cd09819">
    <property type="entry name" value="An_peroxidase_bacterial_1"/>
    <property type="match status" value="1"/>
</dbReference>
<keyword evidence="4" id="KW-0575">Peroxidase</keyword>
<evidence type="ECO:0000256" key="1">
    <source>
        <dbReference type="ARBA" id="ARBA00004613"/>
    </source>
</evidence>
<dbReference type="PROSITE" id="PS50292">
    <property type="entry name" value="PEROXIDASE_3"/>
    <property type="match status" value="1"/>
</dbReference>
<comment type="subcellular location">
    <subcellularLocation>
        <location evidence="1">Secreted</location>
    </subcellularLocation>
</comment>
<evidence type="ECO:0000256" key="3">
    <source>
        <dbReference type="ARBA" id="ARBA00023180"/>
    </source>
</evidence>
<accession>A0ABT1DZS0</accession>
<gene>
    <name evidence="4" type="ORF">M1L60_33575</name>
</gene>
<dbReference type="Gene3D" id="1.10.640.10">
    <property type="entry name" value="Haem peroxidase domain superfamily, animal type"/>
    <property type="match status" value="1"/>
</dbReference>
<organism evidence="4 5">
    <name type="scientific">Paractinoplanes aksuensis</name>
    <dbReference type="NCBI Taxonomy" id="2939490"/>
    <lineage>
        <taxon>Bacteria</taxon>
        <taxon>Bacillati</taxon>
        <taxon>Actinomycetota</taxon>
        <taxon>Actinomycetes</taxon>
        <taxon>Micromonosporales</taxon>
        <taxon>Micromonosporaceae</taxon>
        <taxon>Paractinoplanes</taxon>
    </lineage>
</organism>
<keyword evidence="2" id="KW-0964">Secreted</keyword>
<comment type="caution">
    <text evidence="4">The sequence shown here is derived from an EMBL/GenBank/DDBJ whole genome shotgun (WGS) entry which is preliminary data.</text>
</comment>
<keyword evidence="4" id="KW-0560">Oxidoreductase</keyword>
<dbReference type="InterPro" id="IPR019791">
    <property type="entry name" value="Haem_peroxidase_animal"/>
</dbReference>
<keyword evidence="3" id="KW-0325">Glycoprotein</keyword>
<dbReference type="RefSeq" id="WP_253241590.1">
    <property type="nucleotide sequence ID" value="NZ_JAMYJR010000038.1"/>
</dbReference>
<dbReference type="InterPro" id="IPR010255">
    <property type="entry name" value="Haem_peroxidase_sf"/>
</dbReference>
<dbReference type="PANTHER" id="PTHR11475:SF4">
    <property type="entry name" value="CHORION PEROXIDASE"/>
    <property type="match status" value="1"/>
</dbReference>
<proteinExistence type="predicted"/>
<reference evidence="4 5" key="1">
    <citation type="submission" date="2022-06" db="EMBL/GenBank/DDBJ databases">
        <title>New Species of the Genus Actinoplanes, ActinopZanes ferrugineus.</title>
        <authorList>
            <person name="Ding P."/>
        </authorList>
    </citation>
    <scope>NUCLEOTIDE SEQUENCE [LARGE SCALE GENOMIC DNA]</scope>
    <source>
        <strain evidence="4 5">TRM88003</strain>
    </source>
</reference>